<feature type="transmembrane region" description="Helical" evidence="1">
    <location>
        <begin position="6"/>
        <end position="30"/>
    </location>
</feature>
<keyword evidence="1" id="KW-1133">Transmembrane helix</keyword>
<organism evidence="2">
    <name type="scientific">Mammaliicoccus phage MSShimriz1</name>
    <dbReference type="NCBI Taxonomy" id="3230127"/>
    <lineage>
        <taxon>Viruses</taxon>
    </lineage>
</organism>
<evidence type="ECO:0000256" key="1">
    <source>
        <dbReference type="SAM" id="Phobius"/>
    </source>
</evidence>
<sequence length="71" mass="8118">MVFINMLLTIMIIVGHGAVLVLLFYAIMQLDIKLRNNKHREAVLTIALCIYILIMAILSMIVKEGFNILWS</sequence>
<name>A0AAU8GSC0_9VIRU</name>
<proteinExistence type="predicted"/>
<dbReference type="EMBL" id="PP931174">
    <property type="protein sequence ID" value="XCH45052.1"/>
    <property type="molecule type" value="Genomic_DNA"/>
</dbReference>
<feature type="transmembrane region" description="Helical" evidence="1">
    <location>
        <begin position="42"/>
        <end position="62"/>
    </location>
</feature>
<evidence type="ECO:0000313" key="2">
    <source>
        <dbReference type="EMBL" id="XCH45052.1"/>
    </source>
</evidence>
<evidence type="ECO:0008006" key="3">
    <source>
        <dbReference type="Google" id="ProtNLM"/>
    </source>
</evidence>
<keyword evidence="1" id="KW-0812">Transmembrane</keyword>
<accession>A0AAU8GSC0</accession>
<keyword evidence="1" id="KW-0472">Membrane</keyword>
<reference evidence="2" key="1">
    <citation type="submission" date="2024-06" db="EMBL/GenBank/DDBJ databases">
        <authorList>
            <person name="Ashkenazi R."/>
            <person name="Lipszyc R.R."/>
            <person name="Braunstein R."/>
            <person name="Yerushalmy O."/>
            <person name="Alkalay-Oren S."/>
            <person name="Coppenhagn-Glazer S."/>
            <person name="Hazan R."/>
        </authorList>
    </citation>
    <scope>NUCLEOTIDE SEQUENCE</scope>
</reference>
<protein>
    <recommendedName>
        <fullName evidence="3">DUF1146 domain-containing protein</fullName>
    </recommendedName>
</protein>